<dbReference type="AlphaFoldDB" id="A0A7N0TB70"/>
<sequence length="738" mass="81770">MMTELQTTMTTSLDCGPNFLTLNCSLKDGIPGTCFSSIDHVETKHSAKKPTRQWAAWTRQEEESFFTALRQFGKNFEKITLRVQSKNKDQVRHYYYRLFRRMNKLLGPGISLDSKNSKETIAAMLRWWSLLEKYSCKASKLHLKPRRFKLFVEALEHQLVKDRKKSIKKKHSQGENCAPAASIPVGNQTRSLGTDSDTVKLVLIDSQNIQKLGSGKVTSSSPRCNVSLGVNRGNIKGDTSSVKMARQRKRPGSASATSYKRWEKAAMAGVSLVADAAEHLERAGLRQDSEQELGTNSFDHPGNLLPPLPHHQNAIHESNVQSSVKLKLQLFPIDEVTRRALEMDKLNPYLELTLSNRKKISSVLEHLTRKWGSSSVATGKLMLFPYMAKRENLVSYQRWGQDSCVSVGDINISIGNPAVFRLRYGWVSPETDCPSNQVCFSSDHAMNMTGQSHHASPDVQNNHGMTSNPAENTKLRTENVHASAESLKVGSTVAVSAGEWADSLTNMSIGDLLTEVSDEINDNAIEPPVSGNTEYYEQIPFTCDSFDAAIAAHISKHHNKTSFPSAFTSQSPSFFEAEDTCDAFSFRKKSNTFQDLSNIPETEAMQDGNLACAVDSDYSTKELCKVDNVAHSPQRLEVAKDLLEHTIIDDAVVAKDINGLTDLYWPDSLGPLDLEIPTCRYHSTDLILSDSLGGLSGLIASSLDAFQSCTFFGTEKKPGSPAADESHKTASFPRVQDY</sequence>
<proteinExistence type="predicted"/>
<feature type="region of interest" description="Disordered" evidence="3">
    <location>
        <begin position="214"/>
        <end position="257"/>
    </location>
</feature>
<feature type="region of interest" description="Disordered" evidence="3">
    <location>
        <begin position="166"/>
        <end position="189"/>
    </location>
</feature>
<evidence type="ECO:0000256" key="2">
    <source>
        <dbReference type="ARBA" id="ARBA00023242"/>
    </source>
</evidence>
<dbReference type="EnsemblPlants" id="Kaladp0031s0137.6.v1.1">
    <property type="protein sequence ID" value="Kaladp0031s0137.6.v1.1"/>
    <property type="gene ID" value="Kaladp0031s0137.v1.1"/>
</dbReference>
<dbReference type="Gramene" id="Kaladp0031s0137.4.v1.1">
    <property type="protein sequence ID" value="Kaladp0031s0137.4.v1.1"/>
    <property type="gene ID" value="Kaladp0031s0137.v1.1"/>
</dbReference>
<dbReference type="Gramene" id="Kaladp0031s0137.6.v1.1">
    <property type="protein sequence ID" value="Kaladp0031s0137.6.v1.1"/>
    <property type="gene ID" value="Kaladp0031s0137.v1.1"/>
</dbReference>
<reference evidence="6" key="1">
    <citation type="submission" date="2021-01" db="UniProtKB">
        <authorList>
            <consortium name="EnsemblPlants"/>
        </authorList>
    </citation>
    <scope>IDENTIFICATION</scope>
</reference>
<dbReference type="Gramene" id="Kaladp0031s0137.5.v1.1">
    <property type="protein sequence ID" value="Kaladp0031s0137.5.v1.1"/>
    <property type="gene ID" value="Kaladp0031s0137.v1.1"/>
</dbReference>
<dbReference type="EnsemblPlants" id="Kaladp0031s0137.1.v1.1">
    <property type="protein sequence ID" value="Kaladp0031s0137.1.v1.1"/>
    <property type="gene ID" value="Kaladp0031s0137.v1.1"/>
</dbReference>
<dbReference type="PROSITE" id="PS51293">
    <property type="entry name" value="SANT"/>
    <property type="match status" value="1"/>
</dbReference>
<keyword evidence="2" id="KW-0539">Nucleus</keyword>
<dbReference type="GO" id="GO:0003677">
    <property type="term" value="F:DNA binding"/>
    <property type="evidence" value="ECO:0007669"/>
    <property type="project" value="UniProtKB-KW"/>
</dbReference>
<dbReference type="Gramene" id="Kaladp0031s0137.2.v1.1">
    <property type="protein sequence ID" value="Kaladp0031s0137.2.v1.1"/>
    <property type="gene ID" value="Kaladp0031s0137.v1.1"/>
</dbReference>
<dbReference type="PROSITE" id="PS50090">
    <property type="entry name" value="MYB_LIKE"/>
    <property type="match status" value="1"/>
</dbReference>
<feature type="compositionally biased region" description="Basic and acidic residues" evidence="3">
    <location>
        <begin position="716"/>
        <end position="728"/>
    </location>
</feature>
<protein>
    <recommendedName>
        <fullName evidence="8">TSL-kinase interacting protein 1</fullName>
    </recommendedName>
</protein>
<dbReference type="InterPro" id="IPR017884">
    <property type="entry name" value="SANT_dom"/>
</dbReference>
<dbReference type="InterPro" id="IPR055315">
    <property type="entry name" value="Cramped-like"/>
</dbReference>
<feature type="compositionally biased region" description="Polar residues" evidence="3">
    <location>
        <begin position="214"/>
        <end position="224"/>
    </location>
</feature>
<evidence type="ECO:0000313" key="6">
    <source>
        <dbReference type="EnsemblPlants" id="Kaladp0031s0137.2.v1.1"/>
    </source>
</evidence>
<dbReference type="PANTHER" id="PTHR21677:SF1">
    <property type="entry name" value="PROTEIN CRAMPED-LIKE"/>
    <property type="match status" value="1"/>
</dbReference>
<evidence type="ECO:0000256" key="1">
    <source>
        <dbReference type="ARBA" id="ARBA00023125"/>
    </source>
</evidence>
<evidence type="ECO:0000259" key="4">
    <source>
        <dbReference type="PROSITE" id="PS50090"/>
    </source>
</evidence>
<organism evidence="6 7">
    <name type="scientific">Kalanchoe fedtschenkoi</name>
    <name type="common">Lavender scallops</name>
    <name type="synonym">South American air plant</name>
    <dbReference type="NCBI Taxonomy" id="63787"/>
    <lineage>
        <taxon>Eukaryota</taxon>
        <taxon>Viridiplantae</taxon>
        <taxon>Streptophyta</taxon>
        <taxon>Embryophyta</taxon>
        <taxon>Tracheophyta</taxon>
        <taxon>Spermatophyta</taxon>
        <taxon>Magnoliopsida</taxon>
        <taxon>eudicotyledons</taxon>
        <taxon>Gunneridae</taxon>
        <taxon>Pentapetalae</taxon>
        <taxon>Saxifragales</taxon>
        <taxon>Crassulaceae</taxon>
        <taxon>Kalanchoe</taxon>
    </lineage>
</organism>
<dbReference type="FunFam" id="1.10.10.60:FF:000287">
    <property type="entry name" value="TSL-kinase interacting protein 1"/>
    <property type="match status" value="1"/>
</dbReference>
<dbReference type="Proteomes" id="UP000594263">
    <property type="component" value="Unplaced"/>
</dbReference>
<evidence type="ECO:0000313" key="7">
    <source>
        <dbReference type="Proteomes" id="UP000594263"/>
    </source>
</evidence>
<dbReference type="InterPro" id="IPR009057">
    <property type="entry name" value="Homeodomain-like_sf"/>
</dbReference>
<keyword evidence="7" id="KW-1185">Reference proteome</keyword>
<feature type="domain" description="Myb-like" evidence="4">
    <location>
        <begin position="49"/>
        <end position="99"/>
    </location>
</feature>
<evidence type="ECO:0000256" key="3">
    <source>
        <dbReference type="SAM" id="MobiDB-lite"/>
    </source>
</evidence>
<evidence type="ECO:0000259" key="5">
    <source>
        <dbReference type="PROSITE" id="PS51293"/>
    </source>
</evidence>
<dbReference type="Gramene" id="Kaladp0031s0137.1.v1.1">
    <property type="protein sequence ID" value="Kaladp0031s0137.1.v1.1"/>
    <property type="gene ID" value="Kaladp0031s0137.v1.1"/>
</dbReference>
<keyword evidence="1" id="KW-0238">DNA-binding</keyword>
<dbReference type="Pfam" id="PF00249">
    <property type="entry name" value="Myb_DNA-binding"/>
    <property type="match status" value="1"/>
</dbReference>
<dbReference type="OMA" id="ADLYWAD"/>
<dbReference type="InterPro" id="IPR001005">
    <property type="entry name" value="SANT/Myb"/>
</dbReference>
<dbReference type="Gene3D" id="1.20.58.1880">
    <property type="match status" value="1"/>
</dbReference>
<dbReference type="PANTHER" id="PTHR21677">
    <property type="entry name" value="CRAMPED PROTEIN"/>
    <property type="match status" value="1"/>
</dbReference>
<dbReference type="EnsemblPlants" id="Kaladp0031s0137.3.v1.1">
    <property type="protein sequence ID" value="Kaladp0031s0137.3.v1.1"/>
    <property type="gene ID" value="Kaladp0031s0137.v1.1"/>
</dbReference>
<dbReference type="EnsemblPlants" id="Kaladp0031s0137.4.v1.1">
    <property type="protein sequence ID" value="Kaladp0031s0137.4.v1.1"/>
    <property type="gene ID" value="Kaladp0031s0137.v1.1"/>
</dbReference>
<dbReference type="GO" id="GO:0005634">
    <property type="term" value="C:nucleus"/>
    <property type="evidence" value="ECO:0007669"/>
    <property type="project" value="TreeGrafter"/>
</dbReference>
<dbReference type="SMART" id="SM00717">
    <property type="entry name" value="SANT"/>
    <property type="match status" value="1"/>
</dbReference>
<evidence type="ECO:0008006" key="8">
    <source>
        <dbReference type="Google" id="ProtNLM"/>
    </source>
</evidence>
<dbReference type="GO" id="GO:0007389">
    <property type="term" value="P:pattern specification process"/>
    <property type="evidence" value="ECO:0007669"/>
    <property type="project" value="TreeGrafter"/>
</dbReference>
<name>A0A7N0TB70_KALFE</name>
<dbReference type="GO" id="GO:0003682">
    <property type="term" value="F:chromatin binding"/>
    <property type="evidence" value="ECO:0007669"/>
    <property type="project" value="InterPro"/>
</dbReference>
<dbReference type="EnsemblPlants" id="Kaladp0031s0137.2.v1.1">
    <property type="protein sequence ID" value="Kaladp0031s0137.2.v1.1"/>
    <property type="gene ID" value="Kaladp0031s0137.v1.1"/>
</dbReference>
<dbReference type="CDD" id="cd00167">
    <property type="entry name" value="SANT"/>
    <property type="match status" value="1"/>
</dbReference>
<accession>A0A7N0TB70</accession>
<feature type="region of interest" description="Disordered" evidence="3">
    <location>
        <begin position="716"/>
        <end position="738"/>
    </location>
</feature>
<feature type="domain" description="SANT" evidence="5">
    <location>
        <begin position="57"/>
        <end position="103"/>
    </location>
</feature>
<dbReference type="EnsemblPlants" id="Kaladp0031s0137.5.v1.1">
    <property type="protein sequence ID" value="Kaladp0031s0137.5.v1.1"/>
    <property type="gene ID" value="Kaladp0031s0137.v1.1"/>
</dbReference>
<dbReference type="SUPFAM" id="SSF46689">
    <property type="entry name" value="Homeodomain-like"/>
    <property type="match status" value="1"/>
</dbReference>
<dbReference type="Gramene" id="Kaladp0031s0137.3.v1.1">
    <property type="protein sequence ID" value="Kaladp0031s0137.3.v1.1"/>
    <property type="gene ID" value="Kaladp0031s0137.v1.1"/>
</dbReference>